<organism evidence="4 5">
    <name type="scientific">Phaeocystidibacter marisrubri</name>
    <dbReference type="NCBI Taxonomy" id="1577780"/>
    <lineage>
        <taxon>Bacteria</taxon>
        <taxon>Pseudomonadati</taxon>
        <taxon>Bacteroidota</taxon>
        <taxon>Flavobacteriia</taxon>
        <taxon>Flavobacteriales</taxon>
        <taxon>Phaeocystidibacteraceae</taxon>
        <taxon>Phaeocystidibacter</taxon>
    </lineage>
</organism>
<protein>
    <submittedName>
        <fullName evidence="4">NAD(P)/FAD-dependent oxidoreductase</fullName>
    </submittedName>
</protein>
<sequence length="308" mass="33638">MKGENTYEVIIIGGSNAGLSAAMSLGRSLRKVLVIDSGKPCNAPTPYSHNFLTRDGATPEEISTIAKEQVLSYPSVHFQEGLAQSAEKKEDGSFDVTLDNGQMISAQKLVIATGMKDILPQIPGFQECWGKSVIHCPYCHGYEVHHTKTGVLANGERSYEFASMIQHWTDDLTLFTNGVADLTNEERSNLSQLNVAIDERPIQILHHVNGQIEKIEFEDQSTFALHALYAAVPTEQHSTMASELGCLITEAGYIEVDPFQKTTVEGVYAVGDCTSPFRKVSIAVASGSICGAALNREMIQEDIERKIS</sequence>
<accession>A0A6L3ZIK6</accession>
<dbReference type="InterPro" id="IPR023753">
    <property type="entry name" value="FAD/NAD-binding_dom"/>
</dbReference>
<dbReference type="SUPFAM" id="SSF51905">
    <property type="entry name" value="FAD/NAD(P)-binding domain"/>
    <property type="match status" value="1"/>
</dbReference>
<comment type="caution">
    <text evidence="4">The sequence shown here is derived from an EMBL/GenBank/DDBJ whole genome shotgun (WGS) entry which is preliminary data.</text>
</comment>
<keyword evidence="1" id="KW-0285">Flavoprotein</keyword>
<dbReference type="OrthoDB" id="9806179at2"/>
<keyword evidence="5" id="KW-1185">Reference proteome</keyword>
<proteinExistence type="predicted"/>
<feature type="domain" description="FAD/NAD(P)-binding" evidence="3">
    <location>
        <begin position="7"/>
        <end position="287"/>
    </location>
</feature>
<gene>
    <name evidence="4" type="ORF">F8C82_01050</name>
</gene>
<evidence type="ECO:0000313" key="4">
    <source>
        <dbReference type="EMBL" id="KAB2817010.1"/>
    </source>
</evidence>
<dbReference type="PANTHER" id="PTHR48105">
    <property type="entry name" value="THIOREDOXIN REDUCTASE 1-RELATED-RELATED"/>
    <property type="match status" value="1"/>
</dbReference>
<name>A0A6L3ZIK6_9FLAO</name>
<dbReference type="EMBL" id="WBVQ01000001">
    <property type="protein sequence ID" value="KAB2817010.1"/>
    <property type="molecule type" value="Genomic_DNA"/>
</dbReference>
<dbReference type="Gene3D" id="3.50.50.60">
    <property type="entry name" value="FAD/NAD(P)-binding domain"/>
    <property type="match status" value="2"/>
</dbReference>
<evidence type="ECO:0000259" key="3">
    <source>
        <dbReference type="Pfam" id="PF07992"/>
    </source>
</evidence>
<keyword evidence="2" id="KW-0560">Oxidoreductase</keyword>
<dbReference type="PRINTS" id="PR00469">
    <property type="entry name" value="PNDRDTASEII"/>
</dbReference>
<dbReference type="PRINTS" id="PR00368">
    <property type="entry name" value="FADPNR"/>
</dbReference>
<dbReference type="RefSeq" id="WP_151691582.1">
    <property type="nucleotide sequence ID" value="NZ_BMGX01000002.1"/>
</dbReference>
<dbReference type="Proteomes" id="UP000484164">
    <property type="component" value="Unassembled WGS sequence"/>
</dbReference>
<evidence type="ECO:0000256" key="1">
    <source>
        <dbReference type="ARBA" id="ARBA00022630"/>
    </source>
</evidence>
<dbReference type="InterPro" id="IPR036188">
    <property type="entry name" value="FAD/NAD-bd_sf"/>
</dbReference>
<reference evidence="4 5" key="1">
    <citation type="submission" date="2019-10" db="EMBL/GenBank/DDBJ databases">
        <title>Genome sequence of Phaeocystidibacter marisrubri JCM30614 (type strain).</title>
        <authorList>
            <person name="Bowman J.P."/>
        </authorList>
    </citation>
    <scope>NUCLEOTIDE SEQUENCE [LARGE SCALE GENOMIC DNA]</scope>
    <source>
        <strain evidence="4 5">JCM 30614</strain>
    </source>
</reference>
<evidence type="ECO:0000313" key="5">
    <source>
        <dbReference type="Proteomes" id="UP000484164"/>
    </source>
</evidence>
<evidence type="ECO:0000256" key="2">
    <source>
        <dbReference type="ARBA" id="ARBA00023002"/>
    </source>
</evidence>
<dbReference type="AlphaFoldDB" id="A0A6L3ZIK6"/>
<dbReference type="InterPro" id="IPR050097">
    <property type="entry name" value="Ferredoxin-NADP_redctase_2"/>
</dbReference>
<dbReference type="GO" id="GO:0016491">
    <property type="term" value="F:oxidoreductase activity"/>
    <property type="evidence" value="ECO:0007669"/>
    <property type="project" value="UniProtKB-KW"/>
</dbReference>
<dbReference type="Pfam" id="PF07992">
    <property type="entry name" value="Pyr_redox_2"/>
    <property type="match status" value="1"/>
</dbReference>